<accession>A0A415UBS9</accession>
<dbReference type="InterPro" id="IPR029052">
    <property type="entry name" value="Metallo-depent_PP-like"/>
</dbReference>
<dbReference type="PANTHER" id="PTHR43143">
    <property type="entry name" value="METALLOPHOSPHOESTERASE, CALCINEURIN SUPERFAMILY"/>
    <property type="match status" value="1"/>
</dbReference>
<keyword evidence="1" id="KW-0732">Signal</keyword>
<dbReference type="PANTHER" id="PTHR43143:SF1">
    <property type="entry name" value="SERINE_THREONINE-PROTEIN PHOSPHATASE CPPED1"/>
    <property type="match status" value="1"/>
</dbReference>
<evidence type="ECO:0000313" key="3">
    <source>
        <dbReference type="EMBL" id="RHN15535.1"/>
    </source>
</evidence>
<dbReference type="InterPro" id="IPR008964">
    <property type="entry name" value="Invasin/intimin_cell_adhesion"/>
</dbReference>
<dbReference type="InterPro" id="IPR003343">
    <property type="entry name" value="Big_2"/>
</dbReference>
<dbReference type="Proteomes" id="UP000283700">
    <property type="component" value="Unassembled WGS sequence"/>
</dbReference>
<evidence type="ECO:0000259" key="2">
    <source>
        <dbReference type="SMART" id="SM00635"/>
    </source>
</evidence>
<organism evidence="3 4">
    <name type="scientific">Anaerobutyricum hallii</name>
    <dbReference type="NCBI Taxonomy" id="39488"/>
    <lineage>
        <taxon>Bacteria</taxon>
        <taxon>Bacillati</taxon>
        <taxon>Bacillota</taxon>
        <taxon>Clostridia</taxon>
        <taxon>Lachnospirales</taxon>
        <taxon>Lachnospiraceae</taxon>
        <taxon>Anaerobutyricum</taxon>
    </lineage>
</organism>
<evidence type="ECO:0000256" key="1">
    <source>
        <dbReference type="SAM" id="SignalP"/>
    </source>
</evidence>
<feature type="signal peptide" evidence="1">
    <location>
        <begin position="1"/>
        <end position="46"/>
    </location>
</feature>
<name>A0A415UBS9_9FIRM</name>
<dbReference type="InterPro" id="IPR004843">
    <property type="entry name" value="Calcineurin-like_PHP"/>
</dbReference>
<dbReference type="SUPFAM" id="SSF56300">
    <property type="entry name" value="Metallo-dependent phosphatases"/>
    <property type="match status" value="1"/>
</dbReference>
<dbReference type="GO" id="GO:0016787">
    <property type="term" value="F:hydrolase activity"/>
    <property type="evidence" value="ECO:0007669"/>
    <property type="project" value="InterPro"/>
</dbReference>
<feature type="chain" id="PRO_5019072412" description="BIG2 domain-containing protein" evidence="1">
    <location>
        <begin position="47"/>
        <end position="936"/>
    </location>
</feature>
<feature type="domain" description="BIG2" evidence="2">
    <location>
        <begin position="118"/>
        <end position="189"/>
    </location>
</feature>
<dbReference type="SMART" id="SM00635">
    <property type="entry name" value="BID_2"/>
    <property type="match status" value="2"/>
</dbReference>
<feature type="domain" description="BIG2" evidence="2">
    <location>
        <begin position="45"/>
        <end position="117"/>
    </location>
</feature>
<protein>
    <recommendedName>
        <fullName evidence="2">BIG2 domain-containing protein</fullName>
    </recommendedName>
</protein>
<dbReference type="Gene3D" id="3.60.21.10">
    <property type="match status" value="1"/>
</dbReference>
<dbReference type="Gene3D" id="2.60.40.1080">
    <property type="match status" value="2"/>
</dbReference>
<evidence type="ECO:0000313" key="4">
    <source>
        <dbReference type="Proteomes" id="UP000283700"/>
    </source>
</evidence>
<reference evidence="3 4" key="1">
    <citation type="submission" date="2018-08" db="EMBL/GenBank/DDBJ databases">
        <title>A genome reference for cultivated species of the human gut microbiota.</title>
        <authorList>
            <person name="Zou Y."/>
            <person name="Xue W."/>
            <person name="Luo G."/>
        </authorList>
    </citation>
    <scope>NUCLEOTIDE SEQUENCE [LARGE SCALE GENOMIC DNA]</scope>
    <source>
        <strain evidence="3 4">AF31-17AC</strain>
    </source>
</reference>
<dbReference type="AlphaFoldDB" id="A0A415UBS9"/>
<proteinExistence type="predicted"/>
<dbReference type="InterPro" id="IPR051918">
    <property type="entry name" value="STPP_CPPED1"/>
</dbReference>
<dbReference type="Pfam" id="PF02368">
    <property type="entry name" value="Big_2"/>
    <property type="match status" value="2"/>
</dbReference>
<comment type="caution">
    <text evidence="3">The sequence shown here is derived from an EMBL/GenBank/DDBJ whole genome shotgun (WGS) entry which is preliminary data.</text>
</comment>
<dbReference type="SUPFAM" id="SSF49373">
    <property type="entry name" value="Invasin/intimin cell-adhesion fragments"/>
    <property type="match status" value="2"/>
</dbReference>
<sequence length="936" mass="105207">MIKLFNIMKKNFINKRRRGKMKQGKKIVAILLVLSLCLPFNLVTQAAKKTIVNAQYSLCKGNSISVKKTGLKGRIKWTSSNKSCVGVNSSGQIKAKKAGKATVTARAGKKTYKILVKVQKSVISKKVKTIGKNEYYKLSVLKNKDNVKWTSKNTKIARVSSKGVVVGVKPGKTTVTAKIKQGTLSCKIIVKPNVHKHNFMQHIKQKASCDKEGIIEYKCTDCDKEYKKYIDALGHNFIKKVVPPTCMQRGYTQYVCKYNKAHTYRSNYVKAGGHNWNKGRVVKEASPEEDGEKRFTCKVCGAEKTEKILWKTEQKRIFTDKDIYVEGEDIKVAAQGDDDAWVGIYAEVDSVRNVSPIYRYNVSDSSHQSGKTYIIQKESFRGRNELFTLPAGKYKVILFKNENYDVDDFSYIKIKDNGEAKLQLNKKVYGPGERIMVTAKGSDADWVGIYAKNDLPNESEAGGVKSIYWYYVAKDGHSSGKAYAINKIGYYNAERSQYKNLPVGEYKALLFKDGKYEAAEQIDFAVEGDNQPMAPATVEYVLDKPGSGLANGKVTVTLNKADHASSDVIMYWADDDGPLSDYTSLAKFKISGETTEFKMYENTIIPEGATRLLVYTTNTYGTSSQYTEVKLPEGSNFKFSNEKPITEFEMVSDVHITDRSMGETDINYKNNQHFKQMLEDVQKNSPDSKAIIINGDIADTGKESEYKNMQKIYSQVSGLPDIYMAVGNHDLSANDYKTQAELFIKYANTGTGKVYYDRMINGYHYIFLGSEKQGLRADLSEAQLKWFDELLAKDTAANPEKPVFVMLHQSLYNTVAGSLPGQNWDGAGSEGTAQAKQLRAILKKYPQVLMFNGHSHWELNSEKCMYARDEELPNIFNTAAVGYLWSSYDDIVGSYTEGSNGYVIKVYKDKVMVLGRDFENGKYVSSAMFVAQNYKK</sequence>
<gene>
    <name evidence="3" type="ORF">DWZ29_04315</name>
</gene>
<dbReference type="Pfam" id="PF00149">
    <property type="entry name" value="Metallophos"/>
    <property type="match status" value="1"/>
</dbReference>
<dbReference type="EMBL" id="QRQO01000008">
    <property type="protein sequence ID" value="RHN15535.1"/>
    <property type="molecule type" value="Genomic_DNA"/>
</dbReference>